<keyword evidence="2 4" id="KW-0863">Zinc-finger</keyword>
<comment type="caution">
    <text evidence="7">The sequence shown here is derived from an EMBL/GenBank/DDBJ whole genome shotgun (WGS) entry which is preliminary data.</text>
</comment>
<evidence type="ECO:0000256" key="3">
    <source>
        <dbReference type="ARBA" id="ARBA00022833"/>
    </source>
</evidence>
<sequence length="355" mass="40036">MVFTVRIPSATQKTTTASEAANILPISDFVVMDFLDQIDRFNIVLTILSLISLLVIYLQYKNVLLSPYTNLKPKNAAPKPSSSPKSTLARCRECSKLKPIAELKICSKCRIPISTSQDHDVAKDLNFYYCDHKCQKSNWKTHKLICGNFKDLERSSDDPLNPLVAPPNNLISNAYFEKRRGEIEVLLKKWSEFHKNLLIFAAIHGLDLIRNSLNSKQILLMISLKLNEEHQSNKLTELTDHDDQENTAHKEDQSQDVIHRKFSVVHVGSLDAENFFSSNPGMLDALKEIESVRKRVKEKGGIGVAILLVRCGPIVQVFPVGLPSQADLDAVPRQINWRAIFDQAIEAGVPWKPRS</sequence>
<proteinExistence type="predicted"/>
<evidence type="ECO:0000256" key="5">
    <source>
        <dbReference type="SAM" id="Phobius"/>
    </source>
</evidence>
<protein>
    <recommendedName>
        <fullName evidence="6">MYND-type domain-containing protein</fullName>
    </recommendedName>
</protein>
<dbReference type="OrthoDB" id="432970at2759"/>
<keyword evidence="1" id="KW-0479">Metal-binding</keyword>
<dbReference type="AlphaFoldDB" id="A0A0L6UXG5"/>
<keyword evidence="3" id="KW-0862">Zinc</keyword>
<evidence type="ECO:0000256" key="1">
    <source>
        <dbReference type="ARBA" id="ARBA00022723"/>
    </source>
</evidence>
<dbReference type="VEuPathDB" id="FungiDB:VP01_32g32"/>
<evidence type="ECO:0000259" key="6">
    <source>
        <dbReference type="PROSITE" id="PS50865"/>
    </source>
</evidence>
<accession>A0A0L6UXG5</accession>
<evidence type="ECO:0000313" key="7">
    <source>
        <dbReference type="EMBL" id="KNZ53251.1"/>
    </source>
</evidence>
<evidence type="ECO:0000313" key="8">
    <source>
        <dbReference type="Proteomes" id="UP000037035"/>
    </source>
</evidence>
<dbReference type="InterPro" id="IPR002893">
    <property type="entry name" value="Znf_MYND"/>
</dbReference>
<name>A0A0L6UXG5_9BASI</name>
<dbReference type="Proteomes" id="UP000037035">
    <property type="component" value="Unassembled WGS sequence"/>
</dbReference>
<reference evidence="7 8" key="1">
    <citation type="submission" date="2015-08" db="EMBL/GenBank/DDBJ databases">
        <title>Next Generation Sequencing and Analysis of the Genome of Puccinia sorghi L Schw, the Causal Agent of Maize Common Rust.</title>
        <authorList>
            <person name="Rochi L."/>
            <person name="Burguener G."/>
            <person name="Darino M."/>
            <person name="Turjanski A."/>
            <person name="Kreff E."/>
            <person name="Dieguez M.J."/>
            <person name="Sacco F."/>
        </authorList>
    </citation>
    <scope>NUCLEOTIDE SEQUENCE [LARGE SCALE GENOMIC DNA]</scope>
    <source>
        <strain evidence="7 8">RO10H11247</strain>
    </source>
</reference>
<feature type="transmembrane region" description="Helical" evidence="5">
    <location>
        <begin position="41"/>
        <end position="60"/>
    </location>
</feature>
<organism evidence="7 8">
    <name type="scientific">Puccinia sorghi</name>
    <dbReference type="NCBI Taxonomy" id="27349"/>
    <lineage>
        <taxon>Eukaryota</taxon>
        <taxon>Fungi</taxon>
        <taxon>Dikarya</taxon>
        <taxon>Basidiomycota</taxon>
        <taxon>Pucciniomycotina</taxon>
        <taxon>Pucciniomycetes</taxon>
        <taxon>Pucciniales</taxon>
        <taxon>Pucciniaceae</taxon>
        <taxon>Puccinia</taxon>
    </lineage>
</organism>
<keyword evidence="5" id="KW-0472">Membrane</keyword>
<evidence type="ECO:0000256" key="2">
    <source>
        <dbReference type="ARBA" id="ARBA00022771"/>
    </source>
</evidence>
<dbReference type="GO" id="GO:0008270">
    <property type="term" value="F:zinc ion binding"/>
    <property type="evidence" value="ECO:0007669"/>
    <property type="project" value="UniProtKB-KW"/>
</dbReference>
<gene>
    <name evidence="7" type="ORF">VP01_32g32</name>
</gene>
<dbReference type="EMBL" id="LAVV01008280">
    <property type="protein sequence ID" value="KNZ53251.1"/>
    <property type="molecule type" value="Genomic_DNA"/>
</dbReference>
<feature type="domain" description="MYND-type" evidence="6">
    <location>
        <begin position="91"/>
        <end position="146"/>
    </location>
</feature>
<keyword evidence="5" id="KW-1133">Transmembrane helix</keyword>
<dbReference type="SUPFAM" id="SSF144232">
    <property type="entry name" value="HIT/MYND zinc finger-like"/>
    <property type="match status" value="1"/>
</dbReference>
<dbReference type="Pfam" id="PF01753">
    <property type="entry name" value="zf-MYND"/>
    <property type="match status" value="1"/>
</dbReference>
<keyword evidence="8" id="KW-1185">Reference proteome</keyword>
<dbReference type="Gene3D" id="6.10.140.2220">
    <property type="match status" value="1"/>
</dbReference>
<dbReference type="STRING" id="27349.A0A0L6UXG5"/>
<keyword evidence="5" id="KW-0812">Transmembrane</keyword>
<evidence type="ECO:0000256" key="4">
    <source>
        <dbReference type="PROSITE-ProRule" id="PRU00134"/>
    </source>
</evidence>
<dbReference type="PROSITE" id="PS50865">
    <property type="entry name" value="ZF_MYND_2"/>
    <property type="match status" value="1"/>
</dbReference>